<dbReference type="PROSITE" id="PS50801">
    <property type="entry name" value="STAS"/>
    <property type="match status" value="1"/>
</dbReference>
<dbReference type="PROSITE" id="PS50042">
    <property type="entry name" value="CNMP_BINDING_3"/>
    <property type="match status" value="1"/>
</dbReference>
<dbReference type="Pfam" id="PF00027">
    <property type="entry name" value="cNMP_binding"/>
    <property type="match status" value="1"/>
</dbReference>
<dbReference type="AlphaFoldDB" id="A0A1V9ZEP5"/>
<evidence type="ECO:0000256" key="5">
    <source>
        <dbReference type="SAM" id="Phobius"/>
    </source>
</evidence>
<dbReference type="SUPFAM" id="SSF51206">
    <property type="entry name" value="cAMP-binding domain-like"/>
    <property type="match status" value="1"/>
</dbReference>
<evidence type="ECO:0000313" key="9">
    <source>
        <dbReference type="Proteomes" id="UP000243579"/>
    </source>
</evidence>
<feature type="transmembrane region" description="Helical" evidence="5">
    <location>
        <begin position="195"/>
        <end position="216"/>
    </location>
</feature>
<keyword evidence="9" id="KW-1185">Reference proteome</keyword>
<dbReference type="Pfam" id="PF01740">
    <property type="entry name" value="STAS"/>
    <property type="match status" value="1"/>
</dbReference>
<feature type="transmembrane region" description="Helical" evidence="5">
    <location>
        <begin position="63"/>
        <end position="85"/>
    </location>
</feature>
<dbReference type="InterPro" id="IPR052706">
    <property type="entry name" value="Membrane-Transporter-like"/>
</dbReference>
<dbReference type="Pfam" id="PF00916">
    <property type="entry name" value="Sulfate_transp"/>
    <property type="match status" value="1"/>
</dbReference>
<dbReference type="CDD" id="cd00038">
    <property type="entry name" value="CAP_ED"/>
    <property type="match status" value="1"/>
</dbReference>
<evidence type="ECO:0000256" key="2">
    <source>
        <dbReference type="ARBA" id="ARBA00022692"/>
    </source>
</evidence>
<evidence type="ECO:0000259" key="7">
    <source>
        <dbReference type="PROSITE" id="PS50801"/>
    </source>
</evidence>
<dbReference type="SUPFAM" id="SSF52091">
    <property type="entry name" value="SpoIIaa-like"/>
    <property type="match status" value="1"/>
</dbReference>
<dbReference type="InterPro" id="IPR018490">
    <property type="entry name" value="cNMP-bd_dom_sf"/>
</dbReference>
<dbReference type="GO" id="GO:0016020">
    <property type="term" value="C:membrane"/>
    <property type="evidence" value="ECO:0007669"/>
    <property type="project" value="UniProtKB-SubCell"/>
</dbReference>
<dbReference type="CDD" id="cd07042">
    <property type="entry name" value="STAS_SulP_like_sulfate_transporter"/>
    <property type="match status" value="1"/>
</dbReference>
<reference evidence="8 9" key="1">
    <citation type="journal article" date="2014" name="Genome Biol. Evol.">
        <title>The secreted proteins of Achlya hypogyna and Thraustotheca clavata identify the ancestral oomycete secretome and reveal gene acquisitions by horizontal gene transfer.</title>
        <authorList>
            <person name="Misner I."/>
            <person name="Blouin N."/>
            <person name="Leonard G."/>
            <person name="Richards T.A."/>
            <person name="Lane C.E."/>
        </authorList>
    </citation>
    <scope>NUCLEOTIDE SEQUENCE [LARGE SCALE GENOMIC DNA]</scope>
    <source>
        <strain evidence="8 9">ATCC 48635</strain>
    </source>
</reference>
<comment type="caution">
    <text evidence="8">The sequence shown here is derived from an EMBL/GenBank/DDBJ whole genome shotgun (WGS) entry which is preliminary data.</text>
</comment>
<evidence type="ECO:0000313" key="8">
    <source>
        <dbReference type="EMBL" id="OQR96466.1"/>
    </source>
</evidence>
<feature type="transmembrane region" description="Helical" evidence="5">
    <location>
        <begin position="157"/>
        <end position="175"/>
    </location>
</feature>
<dbReference type="InterPro" id="IPR002645">
    <property type="entry name" value="STAS_dom"/>
</dbReference>
<feature type="transmembrane region" description="Helical" evidence="5">
    <location>
        <begin position="416"/>
        <end position="435"/>
    </location>
</feature>
<dbReference type="InterPro" id="IPR011547">
    <property type="entry name" value="SLC26A/SulP_dom"/>
</dbReference>
<evidence type="ECO:0000256" key="1">
    <source>
        <dbReference type="ARBA" id="ARBA00004141"/>
    </source>
</evidence>
<feature type="transmembrane region" description="Helical" evidence="5">
    <location>
        <begin position="318"/>
        <end position="339"/>
    </location>
</feature>
<dbReference type="Gene3D" id="2.60.120.10">
    <property type="entry name" value="Jelly Rolls"/>
    <property type="match status" value="1"/>
</dbReference>
<feature type="transmembrane region" description="Helical" evidence="5">
    <location>
        <begin position="390"/>
        <end position="410"/>
    </location>
</feature>
<feature type="domain" description="Cyclic nucleotide-binding" evidence="6">
    <location>
        <begin position="687"/>
        <end position="781"/>
    </location>
</feature>
<dbReference type="Proteomes" id="UP000243579">
    <property type="component" value="Unassembled WGS sequence"/>
</dbReference>
<evidence type="ECO:0000256" key="4">
    <source>
        <dbReference type="ARBA" id="ARBA00023136"/>
    </source>
</evidence>
<protein>
    <submittedName>
        <fullName evidence="8">Sulfate Permease (SulP) Family</fullName>
    </submittedName>
</protein>
<feature type="domain" description="STAS" evidence="7">
    <location>
        <begin position="502"/>
        <end position="644"/>
    </location>
</feature>
<evidence type="ECO:0000259" key="6">
    <source>
        <dbReference type="PROSITE" id="PS50042"/>
    </source>
</evidence>
<dbReference type="STRING" id="1202772.A0A1V9ZEP5"/>
<keyword evidence="3 5" id="KW-1133">Transmembrane helix</keyword>
<dbReference type="InterPro" id="IPR014710">
    <property type="entry name" value="RmlC-like_jellyroll"/>
</dbReference>
<sequence>MKSPALSGVTPRGHVNRLSLRRDDEHPWQKSQPSLTDSCLGLPGVAAAKKPKSSVWESLVQSLIYGVINSILTIPCMYGYAAIIFSHSDFATFMPALAKLVLLSSVVHQIMFTTLSSLPFAIGQVQDAGLIFLSAMATSICNTLGEDVPLDAKVTTVLVTIGISTAALGMTLVAIGKFKLAGLVSYLPMPVVGGYLAFIGLFCLFAGLSLCTGLVINDFGSMAQLLTWHNVLLCLPGVLGGYLFLYISQTYDNSFALPSVIVGVPILFYFVLYGFGYNLEDARAYGWVAPLAPAAGFDEMLSLFAFEHVHWSVLPSQITTWVGMTFVVAFSSCLDVAAIEMDMGAQLDIDHELSCVGWSNFISGLLGGYTGSYIFSQTIFTYRSKTNSRVVGICVIVSEFALVVLPLSIMSYVPRFFFAATLIFIAIDLLLEWLVHVYHKVLFQEYLVLWLSFIAINCVNLELGMIIGVGFAIVNFLVGYAQVNQVQRVYKSSTAIRNYAARSVIADKRDSIVVLELHGYLFFGTSVHIVDDVKRFVRVLKPVNPYGSLTSRPLEHLDGTPLTPSESKNRLPTRYLVLDFKRVTGMDATAARSCFMILQELCTSHKIEVIYASVIDPVRRLLLNNDIVDETVLYRNCDEALEWCESHLILASRTNSFFRADASLPLLLNRFVGLPDAAPLFEPLAPYFAKQLVEADHYFYQISQPSNAFYILGSGSVELYMNKDGSVDNGESASLTLLEKVHVGAMFGEVDFFVQQIRHLSARASSDSTVYCLTREAYQRMQVEQPALWNELRDVIIKSMALTIGNNNWLSL</sequence>
<dbReference type="OrthoDB" id="409725at2759"/>
<accession>A0A1V9ZEP5</accession>
<dbReference type="InterPro" id="IPR036513">
    <property type="entry name" value="STAS_dom_sf"/>
</dbReference>
<dbReference type="PANTHER" id="PTHR43310">
    <property type="entry name" value="SULFATE TRANSPORTER YBAR-RELATED"/>
    <property type="match status" value="1"/>
</dbReference>
<feature type="transmembrane region" description="Helical" evidence="5">
    <location>
        <begin position="255"/>
        <end position="275"/>
    </location>
</feature>
<name>A0A1V9ZEP5_ACHHY</name>
<gene>
    <name evidence="8" type="ORF">ACHHYP_15767</name>
</gene>
<keyword evidence="2 5" id="KW-0812">Transmembrane</keyword>
<dbReference type="PANTHER" id="PTHR43310:SF2">
    <property type="entry name" value="SLC26A_SULP TRANSPORTER DOMAIN-CONTAINING PROTEIN"/>
    <property type="match status" value="1"/>
</dbReference>
<keyword evidence="4 5" id="KW-0472">Membrane</keyword>
<comment type="subcellular location">
    <subcellularLocation>
        <location evidence="1">Membrane</location>
        <topology evidence="1">Multi-pass membrane protein</topology>
    </subcellularLocation>
</comment>
<feature type="transmembrane region" description="Helical" evidence="5">
    <location>
        <begin position="97"/>
        <end position="122"/>
    </location>
</feature>
<dbReference type="Gene3D" id="3.30.750.24">
    <property type="entry name" value="STAS domain"/>
    <property type="match status" value="1"/>
</dbReference>
<feature type="transmembrane region" description="Helical" evidence="5">
    <location>
        <begin position="228"/>
        <end position="249"/>
    </location>
</feature>
<dbReference type="InterPro" id="IPR000595">
    <property type="entry name" value="cNMP-bd_dom"/>
</dbReference>
<evidence type="ECO:0000256" key="3">
    <source>
        <dbReference type="ARBA" id="ARBA00022989"/>
    </source>
</evidence>
<dbReference type="EMBL" id="JNBR01000144">
    <property type="protein sequence ID" value="OQR96466.1"/>
    <property type="molecule type" value="Genomic_DNA"/>
</dbReference>
<feature type="transmembrane region" description="Helical" evidence="5">
    <location>
        <begin position="447"/>
        <end position="478"/>
    </location>
</feature>
<proteinExistence type="predicted"/>
<organism evidence="8 9">
    <name type="scientific">Achlya hypogyna</name>
    <name type="common">Oomycete</name>
    <name type="synonym">Protoachlya hypogyna</name>
    <dbReference type="NCBI Taxonomy" id="1202772"/>
    <lineage>
        <taxon>Eukaryota</taxon>
        <taxon>Sar</taxon>
        <taxon>Stramenopiles</taxon>
        <taxon>Oomycota</taxon>
        <taxon>Saprolegniomycetes</taxon>
        <taxon>Saprolegniales</taxon>
        <taxon>Achlyaceae</taxon>
        <taxon>Achlya</taxon>
    </lineage>
</organism>